<accession>A0ABY3C910</accession>
<organism evidence="2 3">
    <name type="scientific">Candidatus Methylobacter oryzae</name>
    <dbReference type="NCBI Taxonomy" id="2497749"/>
    <lineage>
        <taxon>Bacteria</taxon>
        <taxon>Pseudomonadati</taxon>
        <taxon>Pseudomonadota</taxon>
        <taxon>Gammaproteobacteria</taxon>
        <taxon>Methylococcales</taxon>
        <taxon>Methylococcaceae</taxon>
        <taxon>Methylobacter</taxon>
    </lineage>
</organism>
<dbReference type="Gene3D" id="3.10.450.710">
    <property type="entry name" value="Tgt2/MlaC"/>
    <property type="match status" value="1"/>
</dbReference>
<protein>
    <submittedName>
        <fullName evidence="2">ABC transporter substrate-binding protein</fullName>
    </submittedName>
</protein>
<dbReference type="PANTHER" id="PTHR36573:SF1">
    <property type="entry name" value="INTERMEMBRANE PHOSPHOLIPID TRANSPORT SYSTEM BINDING PROTEIN MLAC"/>
    <property type="match status" value="1"/>
</dbReference>
<dbReference type="PANTHER" id="PTHR36573">
    <property type="entry name" value="INTERMEMBRANE PHOSPHOLIPID TRANSPORT SYSTEM BINDING PROTEIN MLAC"/>
    <property type="match status" value="1"/>
</dbReference>
<gene>
    <name evidence="2" type="ORF">EKO24_012985</name>
</gene>
<dbReference type="InterPro" id="IPR008869">
    <property type="entry name" value="MlaC/ttg2D"/>
</dbReference>
<sequence length="213" mass="24299">MRNQTKHYVLKIFFALLLGLMAVGQSIADDLQPPQQIIQSVSNQLQKKLQDKAFTKNFAQVVEFVDGVISLHTDFGKIAPLVLGKYWKTATTEEQQRFKREFQTLIIRTYSRAFVEYNDWTIRFVPLEMSNDVTKIVVKTEVLQPGLQPVSVNYRMFLNQGDWKVYDIVIEGVSLVTNYRSTFNEQIQTKGSLSAVIDDLAKRNAEALSAKGS</sequence>
<dbReference type="Pfam" id="PF05494">
    <property type="entry name" value="MlaC"/>
    <property type="match status" value="1"/>
</dbReference>
<evidence type="ECO:0000256" key="1">
    <source>
        <dbReference type="SAM" id="SignalP"/>
    </source>
</evidence>
<evidence type="ECO:0000313" key="3">
    <source>
        <dbReference type="Proteomes" id="UP000733744"/>
    </source>
</evidence>
<dbReference type="RefSeq" id="WP_127029765.1">
    <property type="nucleotide sequence ID" value="NZ_RYFG02000102.1"/>
</dbReference>
<evidence type="ECO:0000313" key="2">
    <source>
        <dbReference type="EMBL" id="TRW93200.1"/>
    </source>
</evidence>
<reference evidence="2 3" key="1">
    <citation type="journal article" date="2019" name="Antonie Van Leeuwenhoek">
        <title>Description of 'Ca. Methylobacter oryzae' KRF1, a novel species from the environmentally important Methylobacter clade 2.</title>
        <authorList>
            <person name="Khatri K."/>
            <person name="Mohite J.A."/>
            <person name="Pandit P.S."/>
            <person name="Bahulikar R."/>
            <person name="Rahalkar M.C."/>
        </authorList>
    </citation>
    <scope>NUCLEOTIDE SEQUENCE [LARGE SCALE GENOMIC DNA]</scope>
    <source>
        <strain evidence="2 3">KRF1</strain>
    </source>
</reference>
<dbReference type="EMBL" id="RYFG02000102">
    <property type="protein sequence ID" value="TRW93200.1"/>
    <property type="molecule type" value="Genomic_DNA"/>
</dbReference>
<dbReference type="Proteomes" id="UP000733744">
    <property type="component" value="Unassembled WGS sequence"/>
</dbReference>
<feature type="signal peptide" evidence="1">
    <location>
        <begin position="1"/>
        <end position="28"/>
    </location>
</feature>
<keyword evidence="1" id="KW-0732">Signal</keyword>
<feature type="chain" id="PRO_5045227944" evidence="1">
    <location>
        <begin position="29"/>
        <end position="213"/>
    </location>
</feature>
<proteinExistence type="predicted"/>
<name>A0ABY3C910_9GAMM</name>
<dbReference type="InterPro" id="IPR042245">
    <property type="entry name" value="Tgt2/MlaC_sf"/>
</dbReference>
<dbReference type="PIRSF" id="PIRSF004649">
    <property type="entry name" value="MlaC"/>
    <property type="match status" value="1"/>
</dbReference>
<keyword evidence="3" id="KW-1185">Reference proteome</keyword>
<comment type="caution">
    <text evidence="2">The sequence shown here is derived from an EMBL/GenBank/DDBJ whole genome shotgun (WGS) entry which is preliminary data.</text>
</comment>